<accession>A0A9E3LT85</accession>
<dbReference type="EMBL" id="JAHHHW010000073">
    <property type="protein sequence ID" value="MBW4431715.1"/>
    <property type="molecule type" value="Genomic_DNA"/>
</dbReference>
<dbReference type="PANTHER" id="PTHR43792">
    <property type="entry name" value="GNAT FAMILY, PUTATIVE (AFU_ORTHOLOGUE AFUA_3G00765)-RELATED-RELATED"/>
    <property type="match status" value="1"/>
</dbReference>
<proteinExistence type="predicted"/>
<dbReference type="PANTHER" id="PTHR43792:SF13">
    <property type="entry name" value="ACETYLTRANSFERASE"/>
    <property type="match status" value="1"/>
</dbReference>
<comment type="caution">
    <text evidence="2">The sequence shown here is derived from an EMBL/GenBank/DDBJ whole genome shotgun (WGS) entry which is preliminary data.</text>
</comment>
<dbReference type="InterPro" id="IPR051531">
    <property type="entry name" value="N-acetyltransferase"/>
</dbReference>
<organism evidence="2 3">
    <name type="scientific">Pelatocladus maniniholoensis HA4357-MV3</name>
    <dbReference type="NCBI Taxonomy" id="1117104"/>
    <lineage>
        <taxon>Bacteria</taxon>
        <taxon>Bacillati</taxon>
        <taxon>Cyanobacteriota</taxon>
        <taxon>Cyanophyceae</taxon>
        <taxon>Nostocales</taxon>
        <taxon>Nostocaceae</taxon>
        <taxon>Pelatocladus</taxon>
    </lineage>
</organism>
<dbReference type="AlphaFoldDB" id="A0A9E3LT85"/>
<dbReference type="GO" id="GO:0016747">
    <property type="term" value="F:acyltransferase activity, transferring groups other than amino-acyl groups"/>
    <property type="evidence" value="ECO:0007669"/>
    <property type="project" value="InterPro"/>
</dbReference>
<evidence type="ECO:0000313" key="3">
    <source>
        <dbReference type="Proteomes" id="UP000813215"/>
    </source>
</evidence>
<reference evidence="2" key="1">
    <citation type="submission" date="2021-05" db="EMBL/GenBank/DDBJ databases">
        <authorList>
            <person name="Pietrasiak N."/>
            <person name="Ward R."/>
            <person name="Stajich J.E."/>
            <person name="Kurbessoian T."/>
        </authorList>
    </citation>
    <scope>NUCLEOTIDE SEQUENCE</scope>
    <source>
        <strain evidence="2">HA4357-MV3</strain>
    </source>
</reference>
<reference evidence="2" key="2">
    <citation type="journal article" date="2022" name="Microbiol. Resour. Announc.">
        <title>Metagenome Sequencing to Explore Phylogenomics of Terrestrial Cyanobacteria.</title>
        <authorList>
            <person name="Ward R.D."/>
            <person name="Stajich J.E."/>
            <person name="Johansen J.R."/>
            <person name="Huntemann M."/>
            <person name="Clum A."/>
            <person name="Foster B."/>
            <person name="Foster B."/>
            <person name="Roux S."/>
            <person name="Palaniappan K."/>
            <person name="Varghese N."/>
            <person name="Mukherjee S."/>
            <person name="Reddy T.B.K."/>
            <person name="Daum C."/>
            <person name="Copeland A."/>
            <person name="Chen I.A."/>
            <person name="Ivanova N.N."/>
            <person name="Kyrpides N.C."/>
            <person name="Shapiro N."/>
            <person name="Eloe-Fadrosh E.A."/>
            <person name="Pietrasiak N."/>
        </authorList>
    </citation>
    <scope>NUCLEOTIDE SEQUENCE</scope>
    <source>
        <strain evidence="2">HA4357-MV3</strain>
    </source>
</reference>
<dbReference type="Pfam" id="PF13302">
    <property type="entry name" value="Acetyltransf_3"/>
    <property type="match status" value="1"/>
</dbReference>
<dbReference type="Proteomes" id="UP000813215">
    <property type="component" value="Unassembled WGS sequence"/>
</dbReference>
<dbReference type="InterPro" id="IPR000182">
    <property type="entry name" value="GNAT_dom"/>
</dbReference>
<dbReference type="InterPro" id="IPR016181">
    <property type="entry name" value="Acyl_CoA_acyltransferase"/>
</dbReference>
<dbReference type="PROSITE" id="PS51186">
    <property type="entry name" value="GNAT"/>
    <property type="match status" value="1"/>
</dbReference>
<protein>
    <submittedName>
        <fullName evidence="2">GNAT family N-acetyltransferase</fullName>
    </submittedName>
</protein>
<gene>
    <name evidence="2" type="ORF">KME28_08300</name>
</gene>
<dbReference type="Gene3D" id="3.40.630.30">
    <property type="match status" value="1"/>
</dbReference>
<name>A0A9E3LT85_9NOST</name>
<sequence length="165" mass="18498">MDVEIIPCSVEHIQKLIEGSDAFQTAYGFQVVDGYLPFRGVLQYSLNQMQASQIWHPWLPYLFVFRPDHALVGLGGFKSIPDSQRTIEIGYSIAPSYQDRGFATSAARQLIEIAFASKLVDCVCAHTLAERNASARVLEKCGMTKVSEIIDPKDGEVWRWEISTV</sequence>
<evidence type="ECO:0000259" key="1">
    <source>
        <dbReference type="PROSITE" id="PS51186"/>
    </source>
</evidence>
<evidence type="ECO:0000313" key="2">
    <source>
        <dbReference type="EMBL" id="MBW4431715.1"/>
    </source>
</evidence>
<dbReference type="SUPFAM" id="SSF55729">
    <property type="entry name" value="Acyl-CoA N-acyltransferases (Nat)"/>
    <property type="match status" value="1"/>
</dbReference>
<feature type="domain" description="N-acetyltransferase" evidence="1">
    <location>
        <begin position="3"/>
        <end position="165"/>
    </location>
</feature>